<dbReference type="RefSeq" id="WP_207683038.1">
    <property type="nucleotide sequence ID" value="NZ_CP061800.1"/>
</dbReference>
<evidence type="ECO:0000259" key="1">
    <source>
        <dbReference type="SMART" id="SM00507"/>
    </source>
</evidence>
<keyword evidence="2" id="KW-0255">Endonuclease</keyword>
<dbReference type="GO" id="GO:0004519">
    <property type="term" value="F:endonuclease activity"/>
    <property type="evidence" value="ECO:0007669"/>
    <property type="project" value="UniProtKB-KW"/>
</dbReference>
<dbReference type="KEGG" id="dmm:dnm_041780"/>
<evidence type="ECO:0000313" key="3">
    <source>
        <dbReference type="Proteomes" id="UP000663722"/>
    </source>
</evidence>
<dbReference type="EMBL" id="CP061800">
    <property type="protein sequence ID" value="QTA88138.1"/>
    <property type="molecule type" value="Genomic_DNA"/>
</dbReference>
<dbReference type="SMART" id="SM00507">
    <property type="entry name" value="HNHc"/>
    <property type="match status" value="1"/>
</dbReference>
<dbReference type="Proteomes" id="UP000663722">
    <property type="component" value="Chromosome"/>
</dbReference>
<keyword evidence="2" id="KW-0540">Nuclease</keyword>
<keyword evidence="3" id="KW-1185">Reference proteome</keyword>
<dbReference type="InterPro" id="IPR029471">
    <property type="entry name" value="HNH_5"/>
</dbReference>
<dbReference type="Pfam" id="PF14279">
    <property type="entry name" value="HNH_5"/>
    <property type="match status" value="1"/>
</dbReference>
<name>A0A975GPQ1_9BACT</name>
<dbReference type="InterPro" id="IPR003615">
    <property type="entry name" value="HNH_nuc"/>
</dbReference>
<accession>A0A975GPQ1</accession>
<protein>
    <submittedName>
        <fullName evidence="2">HNH endonuclease domain-containing protein</fullName>
    </submittedName>
</protein>
<organism evidence="2 3">
    <name type="scientific">Desulfonema magnum</name>
    <dbReference type="NCBI Taxonomy" id="45655"/>
    <lineage>
        <taxon>Bacteria</taxon>
        <taxon>Pseudomonadati</taxon>
        <taxon>Thermodesulfobacteriota</taxon>
        <taxon>Desulfobacteria</taxon>
        <taxon>Desulfobacterales</taxon>
        <taxon>Desulfococcaceae</taxon>
        <taxon>Desulfonema</taxon>
    </lineage>
</organism>
<dbReference type="InterPro" id="IPR052892">
    <property type="entry name" value="NA-targeting_endonuclease"/>
</dbReference>
<evidence type="ECO:0000313" key="2">
    <source>
        <dbReference type="EMBL" id="QTA88138.1"/>
    </source>
</evidence>
<feature type="domain" description="HNH nuclease" evidence="1">
    <location>
        <begin position="27"/>
        <end position="78"/>
    </location>
</feature>
<proteinExistence type="predicted"/>
<reference evidence="2" key="1">
    <citation type="journal article" date="2021" name="Microb. Physiol.">
        <title>Proteogenomic Insights into the Physiology of Marine, Sulfate-Reducing, Filamentous Desulfonema limicola and Desulfonema magnum.</title>
        <authorList>
            <person name="Schnaars V."/>
            <person name="Wohlbrand L."/>
            <person name="Scheve S."/>
            <person name="Hinrichs C."/>
            <person name="Reinhardt R."/>
            <person name="Rabus R."/>
        </authorList>
    </citation>
    <scope>NUCLEOTIDE SEQUENCE</scope>
    <source>
        <strain evidence="2">4be13</strain>
    </source>
</reference>
<dbReference type="AlphaFoldDB" id="A0A975GPQ1"/>
<dbReference type="Gene3D" id="1.10.30.50">
    <property type="match status" value="1"/>
</dbReference>
<dbReference type="CDD" id="cd00085">
    <property type="entry name" value="HNHc"/>
    <property type="match status" value="1"/>
</dbReference>
<dbReference type="PANTHER" id="PTHR33877">
    <property type="entry name" value="SLL1193 PROTEIN"/>
    <property type="match status" value="1"/>
</dbReference>
<sequence>MQPYAMDLDDADIRRERQKARELRASQWWKRRCAKGVCYYCEQPTSPKELTMDHIVPISRGGRSTKGNVVPCCKECNNNKKQLLPMEWEEYLNEARKRSDISAD</sequence>
<keyword evidence="2" id="KW-0378">Hydrolase</keyword>
<dbReference type="PANTHER" id="PTHR33877:SF1">
    <property type="entry name" value="TYPE IV METHYL-DIRECTED RESTRICTION ENZYME ECOKMCRA"/>
    <property type="match status" value="1"/>
</dbReference>
<gene>
    <name evidence="2" type="ORF">dnm_041780</name>
</gene>